<dbReference type="CDD" id="cd06225">
    <property type="entry name" value="HAMP"/>
    <property type="match status" value="1"/>
</dbReference>
<feature type="domain" description="Histidine kinase" evidence="15">
    <location>
        <begin position="374"/>
        <end position="592"/>
    </location>
</feature>
<evidence type="ECO:0000256" key="12">
    <source>
        <dbReference type="ARBA" id="ARBA00023012"/>
    </source>
</evidence>
<dbReference type="CDD" id="cd00082">
    <property type="entry name" value="HisKA"/>
    <property type="match status" value="1"/>
</dbReference>
<dbReference type="SUPFAM" id="SSF47384">
    <property type="entry name" value="Homodimeric domain of signal transducing histidine kinase"/>
    <property type="match status" value="1"/>
</dbReference>
<dbReference type="EC" id="2.7.13.3" evidence="3"/>
<dbReference type="Gene3D" id="3.30.450.20">
    <property type="entry name" value="PAS domain"/>
    <property type="match status" value="1"/>
</dbReference>
<dbReference type="GO" id="GO:0000155">
    <property type="term" value="F:phosphorelay sensor kinase activity"/>
    <property type="evidence" value="ECO:0007669"/>
    <property type="project" value="InterPro"/>
</dbReference>
<organism evidence="17 18">
    <name type="scientific">Carboxydothermus pertinax</name>
    <dbReference type="NCBI Taxonomy" id="870242"/>
    <lineage>
        <taxon>Bacteria</taxon>
        <taxon>Bacillati</taxon>
        <taxon>Bacillota</taxon>
        <taxon>Clostridia</taxon>
        <taxon>Thermoanaerobacterales</taxon>
        <taxon>Thermoanaerobacteraceae</taxon>
        <taxon>Carboxydothermus</taxon>
    </lineage>
</organism>
<keyword evidence="7 14" id="KW-0812">Transmembrane</keyword>
<evidence type="ECO:0000256" key="2">
    <source>
        <dbReference type="ARBA" id="ARBA00004651"/>
    </source>
</evidence>
<evidence type="ECO:0000256" key="7">
    <source>
        <dbReference type="ARBA" id="ARBA00022692"/>
    </source>
</evidence>
<dbReference type="Pfam" id="PF02518">
    <property type="entry name" value="HATPase_c"/>
    <property type="match status" value="1"/>
</dbReference>
<evidence type="ECO:0000259" key="15">
    <source>
        <dbReference type="PROSITE" id="PS50109"/>
    </source>
</evidence>
<keyword evidence="6" id="KW-0808">Transferase</keyword>
<dbReference type="Proteomes" id="UP000187485">
    <property type="component" value="Unassembled WGS sequence"/>
</dbReference>
<sequence length="602" mass="67193">MKFWNRIKIKVLAFGILMSIIPLVSLTYLNVRAAEKDLLVSIQQRNTDLVKGIAMDIGQLISGIEDKISAAGNVFGEALLQQDRESQEKFLYIFLRDIPAVEDISLLDERGREVARVSKREVITPQKLSQVDPELLSKEGMVKSYQTADRRTMVSLIIPVKSLLTREIKGGFYVQVNLRPVMNTVLAKYGNQDGDIFVVNNDGKLIAHEDFSQVLRQTPVSSSLAVRRFMEGKEYEGTLPLRYVSFNGEEVLGVYAPIKKLGWAAVMEIPVREAYRPITALKFKFLIITFFVVVLVVITSILFALRFTKPIEVLEQGARRVAAGDLNFVLPKTTDDEIGQLVDAFNFMTQQIKQKSAELIQTEKMAALGLLAAGIAHEINNPLATVSAYAEDLLERIADEDVRELHRSGELARYLQVICKQIERCKKITGSLLNFARQPAGHMIDINLNELLEDTLALVNHRIKQLGIQVEKEFNIDLPVVKGDLSQLQQVLLNIIGNALDAMETTGGRLKLITEKREKDLVIKIIDTGTGIAQEELKKVFDPFYTTKPLGKGTGLGLSICYGIVKEMKGDIQISSRLGKGTTVTIILPVERKEGEKDEGNN</sequence>
<dbReference type="GO" id="GO:0005886">
    <property type="term" value="C:plasma membrane"/>
    <property type="evidence" value="ECO:0007669"/>
    <property type="project" value="UniProtKB-SubCell"/>
</dbReference>
<dbReference type="Gene3D" id="6.10.340.10">
    <property type="match status" value="1"/>
</dbReference>
<dbReference type="SMART" id="SM00304">
    <property type="entry name" value="HAMP"/>
    <property type="match status" value="1"/>
</dbReference>
<evidence type="ECO:0000256" key="1">
    <source>
        <dbReference type="ARBA" id="ARBA00000085"/>
    </source>
</evidence>
<gene>
    <name evidence="17" type="ORF">cpu_03860</name>
</gene>
<dbReference type="PANTHER" id="PTHR43065:SF10">
    <property type="entry name" value="PEROXIDE STRESS-ACTIVATED HISTIDINE KINASE MAK3"/>
    <property type="match status" value="1"/>
</dbReference>
<dbReference type="PROSITE" id="PS50885">
    <property type="entry name" value="HAMP"/>
    <property type="match status" value="1"/>
</dbReference>
<protein>
    <recommendedName>
        <fullName evidence="3">histidine kinase</fullName>
        <ecNumber evidence="3">2.7.13.3</ecNumber>
    </recommendedName>
</protein>
<keyword evidence="12" id="KW-0902">Two-component regulatory system</keyword>
<dbReference type="SMART" id="SM00387">
    <property type="entry name" value="HATPase_c"/>
    <property type="match status" value="1"/>
</dbReference>
<dbReference type="Pfam" id="PF02743">
    <property type="entry name" value="dCache_1"/>
    <property type="match status" value="1"/>
</dbReference>
<dbReference type="SMART" id="SM00388">
    <property type="entry name" value="HisKA"/>
    <property type="match status" value="1"/>
</dbReference>
<evidence type="ECO:0000256" key="5">
    <source>
        <dbReference type="ARBA" id="ARBA00022553"/>
    </source>
</evidence>
<dbReference type="PRINTS" id="PR00344">
    <property type="entry name" value="BCTRLSENSOR"/>
</dbReference>
<keyword evidence="11 14" id="KW-1133">Transmembrane helix</keyword>
<keyword evidence="8" id="KW-0547">Nucleotide-binding</keyword>
<evidence type="ECO:0000256" key="10">
    <source>
        <dbReference type="ARBA" id="ARBA00022840"/>
    </source>
</evidence>
<dbReference type="PROSITE" id="PS50109">
    <property type="entry name" value="HIS_KIN"/>
    <property type="match status" value="1"/>
</dbReference>
<dbReference type="InterPro" id="IPR004358">
    <property type="entry name" value="Sig_transdc_His_kin-like_C"/>
</dbReference>
<evidence type="ECO:0000256" key="13">
    <source>
        <dbReference type="ARBA" id="ARBA00023136"/>
    </source>
</evidence>
<keyword evidence="13 14" id="KW-0472">Membrane</keyword>
<dbReference type="InterPro" id="IPR036097">
    <property type="entry name" value="HisK_dim/P_sf"/>
</dbReference>
<evidence type="ECO:0000256" key="6">
    <source>
        <dbReference type="ARBA" id="ARBA00022679"/>
    </source>
</evidence>
<comment type="subcellular location">
    <subcellularLocation>
        <location evidence="2">Cell membrane</location>
        <topology evidence="2">Multi-pass membrane protein</topology>
    </subcellularLocation>
</comment>
<accession>A0A1L8CSH4</accession>
<dbReference type="CDD" id="cd18774">
    <property type="entry name" value="PDC2_HK_sensor"/>
    <property type="match status" value="1"/>
</dbReference>
<keyword evidence="9 17" id="KW-0418">Kinase</keyword>
<name>A0A1L8CSH4_9THEO</name>
<comment type="caution">
    <text evidence="17">The sequence shown here is derived from an EMBL/GenBank/DDBJ whole genome shotgun (WGS) entry which is preliminary data.</text>
</comment>
<keyword evidence="18" id="KW-1185">Reference proteome</keyword>
<dbReference type="Gene3D" id="1.10.287.130">
    <property type="match status" value="1"/>
</dbReference>
<dbReference type="Gene3D" id="3.30.565.10">
    <property type="entry name" value="Histidine kinase-like ATPase, C-terminal domain"/>
    <property type="match status" value="1"/>
</dbReference>
<dbReference type="InterPro" id="IPR036890">
    <property type="entry name" value="HATPase_C_sf"/>
</dbReference>
<dbReference type="Pfam" id="PF00672">
    <property type="entry name" value="HAMP"/>
    <property type="match status" value="1"/>
</dbReference>
<feature type="transmembrane region" description="Helical" evidence="14">
    <location>
        <begin position="285"/>
        <end position="305"/>
    </location>
</feature>
<evidence type="ECO:0000256" key="8">
    <source>
        <dbReference type="ARBA" id="ARBA00022741"/>
    </source>
</evidence>
<evidence type="ECO:0000313" key="18">
    <source>
        <dbReference type="Proteomes" id="UP000187485"/>
    </source>
</evidence>
<dbReference type="InterPro" id="IPR033479">
    <property type="entry name" value="dCache_1"/>
</dbReference>
<dbReference type="InterPro" id="IPR003660">
    <property type="entry name" value="HAMP_dom"/>
</dbReference>
<dbReference type="GO" id="GO:0005524">
    <property type="term" value="F:ATP binding"/>
    <property type="evidence" value="ECO:0007669"/>
    <property type="project" value="UniProtKB-KW"/>
</dbReference>
<evidence type="ECO:0000256" key="4">
    <source>
        <dbReference type="ARBA" id="ARBA00022475"/>
    </source>
</evidence>
<dbReference type="InterPro" id="IPR005467">
    <property type="entry name" value="His_kinase_dom"/>
</dbReference>
<evidence type="ECO:0000256" key="3">
    <source>
        <dbReference type="ARBA" id="ARBA00012438"/>
    </source>
</evidence>
<evidence type="ECO:0000256" key="14">
    <source>
        <dbReference type="SAM" id="Phobius"/>
    </source>
</evidence>
<dbReference type="RefSeq" id="WP_075858316.1">
    <property type="nucleotide sequence ID" value="NZ_BDJK01000006.1"/>
</dbReference>
<dbReference type="InterPro" id="IPR003594">
    <property type="entry name" value="HATPase_dom"/>
</dbReference>
<dbReference type="SUPFAM" id="SSF55874">
    <property type="entry name" value="ATPase domain of HSP90 chaperone/DNA topoisomerase II/histidine kinase"/>
    <property type="match status" value="1"/>
</dbReference>
<keyword evidence="10" id="KW-0067">ATP-binding</keyword>
<dbReference type="OrthoDB" id="9764522at2"/>
<keyword evidence="4" id="KW-1003">Cell membrane</keyword>
<proteinExistence type="predicted"/>
<feature type="domain" description="HAMP" evidence="16">
    <location>
        <begin position="305"/>
        <end position="357"/>
    </location>
</feature>
<dbReference type="Pfam" id="PF00512">
    <property type="entry name" value="HisKA"/>
    <property type="match status" value="1"/>
</dbReference>
<dbReference type="EMBL" id="BDJK01000006">
    <property type="protein sequence ID" value="GAV21876.1"/>
    <property type="molecule type" value="Genomic_DNA"/>
</dbReference>
<evidence type="ECO:0000256" key="9">
    <source>
        <dbReference type="ARBA" id="ARBA00022777"/>
    </source>
</evidence>
<keyword evidence="5" id="KW-0597">Phosphoprotein</keyword>
<evidence type="ECO:0000313" key="17">
    <source>
        <dbReference type="EMBL" id="GAV21876.1"/>
    </source>
</evidence>
<reference evidence="18" key="1">
    <citation type="submission" date="2016-12" db="EMBL/GenBank/DDBJ databases">
        <title>Draft Genome Sequences od Carboxydothermus pertinax and islandicus, Hydrogenogenic Carboxydotrophic Bacteria.</title>
        <authorList>
            <person name="Fukuyama Y."/>
            <person name="Ohmae K."/>
            <person name="Yoneda Y."/>
            <person name="Yoshida T."/>
            <person name="Sako Y."/>
        </authorList>
    </citation>
    <scope>NUCLEOTIDE SEQUENCE [LARGE SCALE GENOMIC DNA]</scope>
    <source>
        <strain evidence="18">Ug1</strain>
    </source>
</reference>
<dbReference type="SUPFAM" id="SSF158472">
    <property type="entry name" value="HAMP domain-like"/>
    <property type="match status" value="1"/>
</dbReference>
<evidence type="ECO:0000256" key="11">
    <source>
        <dbReference type="ARBA" id="ARBA00022989"/>
    </source>
</evidence>
<evidence type="ECO:0000259" key="16">
    <source>
        <dbReference type="PROSITE" id="PS50885"/>
    </source>
</evidence>
<dbReference type="AlphaFoldDB" id="A0A1L8CSH4"/>
<dbReference type="InterPro" id="IPR003661">
    <property type="entry name" value="HisK_dim/P_dom"/>
</dbReference>
<dbReference type="STRING" id="870242.cpu_03860"/>
<dbReference type="PANTHER" id="PTHR43065">
    <property type="entry name" value="SENSOR HISTIDINE KINASE"/>
    <property type="match status" value="1"/>
</dbReference>
<comment type="catalytic activity">
    <reaction evidence="1">
        <text>ATP + protein L-histidine = ADP + protein N-phospho-L-histidine.</text>
        <dbReference type="EC" id="2.7.13.3"/>
    </reaction>
</comment>